<dbReference type="EMBL" id="JACPUR010000019">
    <property type="protein sequence ID" value="MBI3127780.1"/>
    <property type="molecule type" value="Genomic_DNA"/>
</dbReference>
<reference evidence="1" key="1">
    <citation type="submission" date="2020-07" db="EMBL/GenBank/DDBJ databases">
        <title>Huge and variable diversity of episymbiotic CPR bacteria and DPANN archaea in groundwater ecosystems.</title>
        <authorList>
            <person name="He C.Y."/>
            <person name="Keren R."/>
            <person name="Whittaker M."/>
            <person name="Farag I.F."/>
            <person name="Doudna J."/>
            <person name="Cate J.H.D."/>
            <person name="Banfield J.F."/>
        </authorList>
    </citation>
    <scope>NUCLEOTIDE SEQUENCE</scope>
    <source>
        <strain evidence="1">NC_groundwater_763_Ag_S-0.2um_68_21</strain>
    </source>
</reference>
<dbReference type="Proteomes" id="UP000782312">
    <property type="component" value="Unassembled WGS sequence"/>
</dbReference>
<dbReference type="AlphaFoldDB" id="A0A932MML4"/>
<evidence type="ECO:0008006" key="3">
    <source>
        <dbReference type="Google" id="ProtNLM"/>
    </source>
</evidence>
<gene>
    <name evidence="1" type="ORF">HYZ11_09270</name>
</gene>
<accession>A0A932MML4</accession>
<comment type="caution">
    <text evidence="1">The sequence shown here is derived from an EMBL/GenBank/DDBJ whole genome shotgun (WGS) entry which is preliminary data.</text>
</comment>
<organism evidence="1 2">
    <name type="scientific">Tectimicrobiota bacterium</name>
    <dbReference type="NCBI Taxonomy" id="2528274"/>
    <lineage>
        <taxon>Bacteria</taxon>
        <taxon>Pseudomonadati</taxon>
        <taxon>Nitrospinota/Tectimicrobiota group</taxon>
        <taxon>Candidatus Tectimicrobiota</taxon>
    </lineage>
</organism>
<sequence length="338" mass="35717">MDEFEFFFGKEWSDGLPVVPPTEARIAAMLKGARRDPEEALGQVPPGLAEATVRSVAVHAVMAGCKPEYLPVLLAGVEAVLDPAFNIAGVQATLAPAAPLLIVNGPYARKIGLHGGLGCFGPGFRANATIGRALRLILMNLGAGLPGITAMSSFSHPARFTYCIAENEAESPWEALSVTRGFGPGENVATAVAAEGPVMVWDDASASPDRLLPPVAEVMSHLGCWNVWASTDQVVALTPQQAAICTKAGLGKADVHRRLCGLAGRTVRELKRGGQFRPSRIADFPFPVDLEDDDLWVPTVKEPERLLVIVAGGVPGPMTAVMHGWNGTSRIVSRAFEG</sequence>
<protein>
    <recommendedName>
        <fullName evidence="3">Thioredoxin</fullName>
    </recommendedName>
</protein>
<proteinExistence type="predicted"/>
<name>A0A932MML4_UNCTE</name>
<evidence type="ECO:0000313" key="1">
    <source>
        <dbReference type="EMBL" id="MBI3127780.1"/>
    </source>
</evidence>
<evidence type="ECO:0000313" key="2">
    <source>
        <dbReference type="Proteomes" id="UP000782312"/>
    </source>
</evidence>